<dbReference type="Pfam" id="PF08659">
    <property type="entry name" value="KR"/>
    <property type="match status" value="1"/>
</dbReference>
<dbReference type="SMART" id="SM00823">
    <property type="entry name" value="PKS_PP"/>
    <property type="match status" value="1"/>
</dbReference>
<dbReference type="EMBL" id="JAHKNI010000003">
    <property type="protein sequence ID" value="MBU3062191.1"/>
    <property type="molecule type" value="Genomic_DNA"/>
</dbReference>
<dbReference type="SUPFAM" id="SSF55048">
    <property type="entry name" value="Probable ACP-binding domain of malonyl-CoA ACP transacylase"/>
    <property type="match status" value="1"/>
</dbReference>
<keyword evidence="2" id="KW-0597">Phosphoprotein</keyword>
<dbReference type="PANTHER" id="PTHR43775">
    <property type="entry name" value="FATTY ACID SYNTHASE"/>
    <property type="match status" value="1"/>
</dbReference>
<dbReference type="Pfam" id="PF00109">
    <property type="entry name" value="ketoacyl-synt"/>
    <property type="match status" value="1"/>
</dbReference>
<dbReference type="SMART" id="SM00826">
    <property type="entry name" value="PKS_DH"/>
    <property type="match status" value="1"/>
</dbReference>
<dbReference type="InterPro" id="IPR049900">
    <property type="entry name" value="PKS_mFAS_DH"/>
</dbReference>
<evidence type="ECO:0000256" key="5">
    <source>
        <dbReference type="PROSITE-ProRule" id="PRU01363"/>
    </source>
</evidence>
<dbReference type="Gene3D" id="3.30.70.3290">
    <property type="match status" value="1"/>
</dbReference>
<dbReference type="InterPro" id="IPR032821">
    <property type="entry name" value="PKS_assoc"/>
</dbReference>
<dbReference type="RefSeq" id="WP_215917065.1">
    <property type="nucleotide sequence ID" value="NZ_JAHKNI010000003.1"/>
</dbReference>
<keyword evidence="10" id="KW-1185">Reference proteome</keyword>
<dbReference type="SUPFAM" id="SSF51735">
    <property type="entry name" value="NAD(P)-binding Rossmann-fold domains"/>
    <property type="match status" value="2"/>
</dbReference>
<evidence type="ECO:0000313" key="9">
    <source>
        <dbReference type="EMBL" id="MBU3062191.1"/>
    </source>
</evidence>
<dbReference type="InterPro" id="IPR013968">
    <property type="entry name" value="PKS_KR"/>
</dbReference>
<dbReference type="PANTHER" id="PTHR43775:SF37">
    <property type="entry name" value="SI:DKEY-61P9.11"/>
    <property type="match status" value="1"/>
</dbReference>
<dbReference type="CDD" id="cd00833">
    <property type="entry name" value="PKS"/>
    <property type="match status" value="1"/>
</dbReference>
<keyword evidence="9" id="KW-0012">Acyltransferase</keyword>
<dbReference type="SUPFAM" id="SSF47336">
    <property type="entry name" value="ACP-like"/>
    <property type="match status" value="1"/>
</dbReference>
<evidence type="ECO:0000256" key="2">
    <source>
        <dbReference type="ARBA" id="ARBA00022553"/>
    </source>
</evidence>
<dbReference type="InterPro" id="IPR001227">
    <property type="entry name" value="Ac_transferase_dom_sf"/>
</dbReference>
<keyword evidence="3" id="KW-0808">Transferase</keyword>
<dbReference type="Gene3D" id="1.10.1200.10">
    <property type="entry name" value="ACP-like"/>
    <property type="match status" value="1"/>
</dbReference>
<dbReference type="InterPro" id="IPR050091">
    <property type="entry name" value="PKS_NRPS_Biosynth_Enz"/>
</dbReference>
<accession>A0ABS6AXE7</accession>
<sequence length="1727" mass="182106">MSEGLNMHGSFTATESSAVPIAVVGIGCRLPGDADNPVAFWELLRSGGNTTSDIPEDRWRSYAELGARHASVLRSTVRRGSFLSGIDGFDADFFGVSPREAELMDPQQRILLEVAWEALEHAGIPPRSLAGSDTSVFVGACTDDYRRRLLEDVVHMDAWTGIGAARCAVANRISHALDLRGPSLAVDTACSASLVALHLACQSLRSSESGLALVAGVNLLLSPGETITLDLAGALASDGRSKAFDATADGYGRGEGCGVVVLKLLADAQRDGDRVLAVVRGSAVSQDGYTNGIMAPNRAAQEDVMALACRNAGVDPRTVGFVEAHGTGTLLGDPQEAAALSAVYGVDRADDGCFIGSVKTNIGHLEGAAGVASVIKAVLALWHAEIPASPLVSVPNPAIPWQDNGLRIATAHMAWPEAAQPRRASVSGFGYGGTIAHIVLEQAPTESLPPRSSESPGRRMFVLSAASEEALRRRADDLAGWLSMRPGEIPLDSLAHTLAIRRSHLEHRAAVIASGEADLIEKLGALAKDEPVDDAATGVPLPGRDDGLVWVFSGHGSQWAGMGRELLATEPAFAAVLDELAPVFAEEIGFTPREALASGDLDDVSRIQAMIFAMQVGLAEVLRSYGVTPAAVIGHSVGEIAAAVAAGALDLTAGARLSCRRSTLLRREAGSGSMAMVGLPFAEVESRLTDRPGLCAAIHSSPTSTVVSGDPDALDVVLEEWRAQGVVIRRVASDVAFHSPRMDPLAAELAEAVSELRPASPRIPFYTTALPDSRSVPLFDGAYWAANLRNPVRLVDAVTAAAGDGYRAFLEISPHPVVTHSISETLSELGTECAFVDGTLRRDRSERQRLLSTLGALHCHGFPIDWSRLYPTGTLIEAPVNPWRHRSLWWRPQLSVGTAAQHDPDSRTLLGAETTVVGSPIRVWQSSLDDSTRPYPGSHSINGVEIVPAAVFLSSFFEAAAPDSPPPALRGIAMHSPLMTAEHRHIQVVLDGDSVRLASRAENADPRHGWVTHVEATAAAPSGELSSGPLPAVSLEKVPVTMVHDRLSAVGVPSTGFDWTVVELLRGRGALRGTVTFEREDLSTWAPLLDAVMSLAPVAYPGAPVLRMVVEADEIAVLGEPPKSAVIDIAVRADRPDAVDVTVIGPDDTVSARITGLRYAVIGAEHAGVSDKRALVHELVWRPWDHADGSRSDRPLLLVGRRDTMTDHVIARADAVGRTARLVADLDQAGDLAETDVLLILPVAATWDAAEAQLSSLVGATQRLAETSSARLWCLTTGAVRTGGVAEPEFAPAGAVAAGFSRTVTGTGRGLRGGLIDLDGLAAAEPSGTARIVLDLIGSALDEAVVAVRQGQPHVPRVAGVVAQPADPPARCRPEATYLVVGGPTPLGLAAADRLVELGARRILFAMPEQFPARAQWESAVDERVRSQVDGVRALEARGVTVRVVDLDIADPAQVAELADPDWYGLPAIRGIVCVTAPAGEPPITDRDAQEVPALRSRAYGPWLLHELFPVETLDFLTFFTSGEQALGVPALPADGAACALVDALAVHRAGQGERALSVGVLADQEIGPADAVAAWDAADGRGLGACLVFRSASPELLERGLSVLTELVALQEDPADSAEEADELATLDPKELLDKLTAEVRAHIAKEMRLAPADLSPTRSLAEQGLDSILTVMVRRRLEKRFECRLPATLLWHTPTVVAIAEHVAELLSSSAREANPRSDAVVPAV</sequence>
<dbReference type="InterPro" id="IPR020807">
    <property type="entry name" value="PKS_DH"/>
</dbReference>
<protein>
    <submittedName>
        <fullName evidence="9">Acyltransferase domain-containing protein</fullName>
    </submittedName>
</protein>
<dbReference type="Pfam" id="PF02801">
    <property type="entry name" value="Ketoacyl-synt_C"/>
    <property type="match status" value="1"/>
</dbReference>
<evidence type="ECO:0000259" key="8">
    <source>
        <dbReference type="PROSITE" id="PS52019"/>
    </source>
</evidence>
<evidence type="ECO:0000259" key="6">
    <source>
        <dbReference type="PROSITE" id="PS50075"/>
    </source>
</evidence>
<dbReference type="InterPro" id="IPR009081">
    <property type="entry name" value="PP-bd_ACP"/>
</dbReference>
<dbReference type="SMART" id="SM00822">
    <property type="entry name" value="PKS_KR"/>
    <property type="match status" value="1"/>
</dbReference>
<gene>
    <name evidence="9" type="ORF">KO481_11720</name>
</gene>
<dbReference type="InterPro" id="IPR036736">
    <property type="entry name" value="ACP-like_sf"/>
</dbReference>
<dbReference type="SMART" id="SM00827">
    <property type="entry name" value="PKS_AT"/>
    <property type="match status" value="1"/>
</dbReference>
<dbReference type="InterPro" id="IPR049552">
    <property type="entry name" value="PKS_DH_N"/>
</dbReference>
<feature type="domain" description="Carrier" evidence="6">
    <location>
        <begin position="1632"/>
        <end position="1709"/>
    </location>
</feature>
<evidence type="ECO:0000256" key="1">
    <source>
        <dbReference type="ARBA" id="ARBA00022450"/>
    </source>
</evidence>
<dbReference type="Pfam" id="PF00698">
    <property type="entry name" value="Acyl_transf_1"/>
    <property type="match status" value="1"/>
</dbReference>
<feature type="active site" description="Proton acceptor; for dehydratase activity" evidence="5">
    <location>
        <position position="939"/>
    </location>
</feature>
<evidence type="ECO:0000256" key="3">
    <source>
        <dbReference type="ARBA" id="ARBA00022679"/>
    </source>
</evidence>
<dbReference type="SMART" id="SM00825">
    <property type="entry name" value="PKS_KS"/>
    <property type="match status" value="1"/>
</dbReference>
<organism evidence="9 10">
    <name type="scientific">Nocardia albiluteola</name>
    <dbReference type="NCBI Taxonomy" id="2842303"/>
    <lineage>
        <taxon>Bacteria</taxon>
        <taxon>Bacillati</taxon>
        <taxon>Actinomycetota</taxon>
        <taxon>Actinomycetes</taxon>
        <taxon>Mycobacteriales</taxon>
        <taxon>Nocardiaceae</taxon>
        <taxon>Nocardia</taxon>
    </lineage>
</organism>
<dbReference type="PROSITE" id="PS52004">
    <property type="entry name" value="KS3_2"/>
    <property type="match status" value="1"/>
</dbReference>
<dbReference type="Pfam" id="PF21089">
    <property type="entry name" value="PKS_DH_N"/>
    <property type="match status" value="1"/>
</dbReference>
<dbReference type="Gene3D" id="3.10.129.110">
    <property type="entry name" value="Polyketide synthase dehydratase"/>
    <property type="match status" value="1"/>
</dbReference>
<dbReference type="InterPro" id="IPR057326">
    <property type="entry name" value="KR_dom"/>
</dbReference>
<feature type="region of interest" description="N-terminal hotdog fold" evidence="5">
    <location>
        <begin position="907"/>
        <end position="1025"/>
    </location>
</feature>
<feature type="domain" description="PKS/mFAS DH" evidence="8">
    <location>
        <begin position="907"/>
        <end position="1168"/>
    </location>
</feature>
<dbReference type="SUPFAM" id="SSF53901">
    <property type="entry name" value="Thiolase-like"/>
    <property type="match status" value="1"/>
</dbReference>
<evidence type="ECO:0000256" key="4">
    <source>
        <dbReference type="ARBA" id="ARBA00023268"/>
    </source>
</evidence>
<feature type="active site" description="Proton donor; for dehydratase activity" evidence="5">
    <location>
        <position position="1090"/>
    </location>
</feature>
<dbReference type="InterPro" id="IPR014043">
    <property type="entry name" value="Acyl_transferase_dom"/>
</dbReference>
<dbReference type="PROSITE" id="PS00606">
    <property type="entry name" value="KS3_1"/>
    <property type="match status" value="1"/>
</dbReference>
<comment type="caution">
    <text evidence="9">The sequence shown here is derived from an EMBL/GenBank/DDBJ whole genome shotgun (WGS) entry which is preliminary data.</text>
</comment>
<keyword evidence="4" id="KW-0511">Multifunctional enzyme</keyword>
<dbReference type="Gene3D" id="3.40.47.10">
    <property type="match status" value="1"/>
</dbReference>
<dbReference type="InterPro" id="IPR014031">
    <property type="entry name" value="Ketoacyl_synth_C"/>
</dbReference>
<dbReference type="InterPro" id="IPR016036">
    <property type="entry name" value="Malonyl_transacylase_ACP-bd"/>
</dbReference>
<dbReference type="Gene3D" id="3.40.50.720">
    <property type="entry name" value="NAD(P)-binding Rossmann-like Domain"/>
    <property type="match status" value="1"/>
</dbReference>
<keyword evidence="1" id="KW-0596">Phosphopantetheine</keyword>
<dbReference type="SMART" id="SM01294">
    <property type="entry name" value="PKS_PP_betabranch"/>
    <property type="match status" value="1"/>
</dbReference>
<dbReference type="InterPro" id="IPR036291">
    <property type="entry name" value="NAD(P)-bd_dom_sf"/>
</dbReference>
<dbReference type="InterPro" id="IPR018201">
    <property type="entry name" value="Ketoacyl_synth_AS"/>
</dbReference>
<dbReference type="InterPro" id="IPR014030">
    <property type="entry name" value="Ketoacyl_synth_N"/>
</dbReference>
<dbReference type="GO" id="GO:0016746">
    <property type="term" value="F:acyltransferase activity"/>
    <property type="evidence" value="ECO:0007669"/>
    <property type="project" value="UniProtKB-KW"/>
</dbReference>
<feature type="domain" description="Ketosynthase family 3 (KS3)" evidence="7">
    <location>
        <begin position="18"/>
        <end position="442"/>
    </location>
</feature>
<dbReference type="PROSITE" id="PS52019">
    <property type="entry name" value="PKS_MFAS_DH"/>
    <property type="match status" value="1"/>
</dbReference>
<name>A0ABS6AXE7_9NOCA</name>
<dbReference type="Gene3D" id="3.40.366.10">
    <property type="entry name" value="Malonyl-Coenzyme A Acyl Carrier Protein, domain 2"/>
    <property type="match status" value="1"/>
</dbReference>
<evidence type="ECO:0000259" key="7">
    <source>
        <dbReference type="PROSITE" id="PS52004"/>
    </source>
</evidence>
<dbReference type="InterPro" id="IPR020806">
    <property type="entry name" value="PKS_PP-bd"/>
</dbReference>
<dbReference type="InterPro" id="IPR016039">
    <property type="entry name" value="Thiolase-like"/>
</dbReference>
<evidence type="ECO:0000313" key="10">
    <source>
        <dbReference type="Proteomes" id="UP000733379"/>
    </source>
</evidence>
<dbReference type="PROSITE" id="PS50075">
    <property type="entry name" value="CARRIER"/>
    <property type="match status" value="1"/>
</dbReference>
<dbReference type="Proteomes" id="UP000733379">
    <property type="component" value="Unassembled WGS sequence"/>
</dbReference>
<dbReference type="SUPFAM" id="SSF52151">
    <property type="entry name" value="FabD/lysophospholipase-like"/>
    <property type="match status" value="1"/>
</dbReference>
<dbReference type="Pfam" id="PF16197">
    <property type="entry name" value="KAsynt_C_assoc"/>
    <property type="match status" value="1"/>
</dbReference>
<reference evidence="9 10" key="1">
    <citation type="submission" date="2021-06" db="EMBL/GenBank/DDBJ databases">
        <title>Actinomycetes sequencing.</title>
        <authorList>
            <person name="Shan Q."/>
        </authorList>
    </citation>
    <scope>NUCLEOTIDE SEQUENCE [LARGE SCALE GENOMIC DNA]</scope>
    <source>
        <strain evidence="9 10">NEAU-G5</strain>
    </source>
</reference>
<feature type="region of interest" description="C-terminal hotdog fold" evidence="5">
    <location>
        <begin position="1035"/>
        <end position="1168"/>
    </location>
</feature>
<dbReference type="Pfam" id="PF00550">
    <property type="entry name" value="PP-binding"/>
    <property type="match status" value="1"/>
</dbReference>
<dbReference type="InterPro" id="IPR020841">
    <property type="entry name" value="PKS_Beta-ketoAc_synthase_dom"/>
</dbReference>
<dbReference type="InterPro" id="IPR042104">
    <property type="entry name" value="PKS_dehydratase_sf"/>
</dbReference>
<dbReference type="InterPro" id="IPR016035">
    <property type="entry name" value="Acyl_Trfase/lysoPLipase"/>
</dbReference>
<proteinExistence type="predicted"/>